<dbReference type="InterPro" id="IPR000120">
    <property type="entry name" value="Amidase"/>
</dbReference>
<reference evidence="3 4" key="1">
    <citation type="submission" date="2024-10" db="EMBL/GenBank/DDBJ databases">
        <title>The Natural Products Discovery Center: Release of the First 8490 Sequenced Strains for Exploring Actinobacteria Biosynthetic Diversity.</title>
        <authorList>
            <person name="Kalkreuter E."/>
            <person name="Kautsar S.A."/>
            <person name="Yang D."/>
            <person name="Bader C.D."/>
            <person name="Teijaro C.N."/>
            <person name="Fluegel L."/>
            <person name="Davis C.M."/>
            <person name="Simpson J.R."/>
            <person name="Lauterbach L."/>
            <person name="Steele A.D."/>
            <person name="Gui C."/>
            <person name="Meng S."/>
            <person name="Li G."/>
            <person name="Viehrig K."/>
            <person name="Ye F."/>
            <person name="Su P."/>
            <person name="Kiefer A.F."/>
            <person name="Nichols A."/>
            <person name="Cepeda A.J."/>
            <person name="Yan W."/>
            <person name="Fan B."/>
            <person name="Jiang Y."/>
            <person name="Adhikari A."/>
            <person name="Zheng C.-J."/>
            <person name="Schuster L."/>
            <person name="Cowan T.M."/>
            <person name="Smanski M.J."/>
            <person name="Chevrette M.G."/>
            <person name="De Carvalho L.P.S."/>
            <person name="Shen B."/>
        </authorList>
    </citation>
    <scope>NUCLEOTIDE SEQUENCE [LARGE SCALE GENOMIC DNA]</scope>
    <source>
        <strain evidence="3 4">NPDC049503</strain>
    </source>
</reference>
<dbReference type="EMBL" id="JBITMB010000020">
    <property type="protein sequence ID" value="MFI7445830.1"/>
    <property type="molecule type" value="Genomic_DNA"/>
</dbReference>
<accession>A0ABW8AGF4</accession>
<proteinExistence type="inferred from homology"/>
<gene>
    <name evidence="3" type="ORF">ACIBP5_38190</name>
</gene>
<dbReference type="SUPFAM" id="SSF75304">
    <property type="entry name" value="Amidase signature (AS) enzymes"/>
    <property type="match status" value="1"/>
</dbReference>
<dbReference type="PANTHER" id="PTHR11895:SF7">
    <property type="entry name" value="GLUTAMYL-TRNA(GLN) AMIDOTRANSFERASE SUBUNIT A, MITOCHONDRIAL"/>
    <property type="match status" value="1"/>
</dbReference>
<comment type="similarity">
    <text evidence="1">Belongs to the amidase family.</text>
</comment>
<evidence type="ECO:0000256" key="1">
    <source>
        <dbReference type="ARBA" id="ARBA00009199"/>
    </source>
</evidence>
<comment type="caution">
    <text evidence="3">The sequence shown here is derived from an EMBL/GenBank/DDBJ whole genome shotgun (WGS) entry which is preliminary data.</text>
</comment>
<sequence length="457" mass="48980">MTHTSLTSLTIAEASQLLQRREVSPVELTEAYLAKIDEADHMLHAFAYINPHQALTQARRAADEIARGGWKGPLHGIPLGIKDVIVTADMPTSYGSEAFDDQSLRRDASVILLLREAGAIILGKNTTQTFGVEVPCASTRDPWASSRVARGSRDGSAVAVAAHECVASVGSDMGGGIRIPAAFYGVVGLRPTGGLVPRTGMLPAAASLDRLGPITRSVEDARILLAAMTGVDPADPARYRPDPANWGHGEPTPLHGAKIGVIRNWSNEADPAIRRALSAVEQVLKDNGATLVDVNSPIDDLTTSTYQAVALHELAAQHRESLRTKSHLYSPEVLEVIQAGRSVDERAYAEANAAHGCILRAWRSLFIHHDLAACIAPTVPVTACTPGEPTKGCDAFAIPVSLANLPVVVQPMGLAEDLLPMSLQWIGRPYGEPRLLRFAQSYEQLTDWLATPPPFLR</sequence>
<dbReference type="Proteomes" id="UP001612928">
    <property type="component" value="Unassembled WGS sequence"/>
</dbReference>
<organism evidence="3 4">
    <name type="scientific">Nonomuraea indica</name>
    <dbReference type="NCBI Taxonomy" id="1581193"/>
    <lineage>
        <taxon>Bacteria</taxon>
        <taxon>Bacillati</taxon>
        <taxon>Actinomycetota</taxon>
        <taxon>Actinomycetes</taxon>
        <taxon>Streptosporangiales</taxon>
        <taxon>Streptosporangiaceae</taxon>
        <taxon>Nonomuraea</taxon>
    </lineage>
</organism>
<evidence type="ECO:0000259" key="2">
    <source>
        <dbReference type="Pfam" id="PF01425"/>
    </source>
</evidence>
<dbReference type="InterPro" id="IPR023631">
    <property type="entry name" value="Amidase_dom"/>
</dbReference>
<evidence type="ECO:0000313" key="4">
    <source>
        <dbReference type="Proteomes" id="UP001612928"/>
    </source>
</evidence>
<dbReference type="Gene3D" id="3.90.1300.10">
    <property type="entry name" value="Amidase signature (AS) domain"/>
    <property type="match status" value="1"/>
</dbReference>
<keyword evidence="4" id="KW-1185">Reference proteome</keyword>
<feature type="domain" description="Amidase" evidence="2">
    <location>
        <begin position="27"/>
        <end position="436"/>
    </location>
</feature>
<protein>
    <submittedName>
        <fullName evidence="3">Amidase</fullName>
    </submittedName>
</protein>
<evidence type="ECO:0000313" key="3">
    <source>
        <dbReference type="EMBL" id="MFI7445830.1"/>
    </source>
</evidence>
<dbReference type="Pfam" id="PF01425">
    <property type="entry name" value="Amidase"/>
    <property type="match status" value="1"/>
</dbReference>
<dbReference type="RefSeq" id="WP_397026332.1">
    <property type="nucleotide sequence ID" value="NZ_JBITMB010000020.1"/>
</dbReference>
<dbReference type="InterPro" id="IPR036928">
    <property type="entry name" value="AS_sf"/>
</dbReference>
<name>A0ABW8AGF4_9ACTN</name>
<dbReference type="PANTHER" id="PTHR11895">
    <property type="entry name" value="TRANSAMIDASE"/>
    <property type="match status" value="1"/>
</dbReference>